<dbReference type="InterPro" id="IPR023451">
    <property type="entry name" value="Thymidate_synth/dCMP_Mease_dom"/>
</dbReference>
<evidence type="ECO:0000313" key="7">
    <source>
        <dbReference type="Proteomes" id="UP000827911"/>
    </source>
</evidence>
<keyword evidence="7" id="KW-1185">Reference proteome</keyword>
<dbReference type="EMBL" id="MZ443777">
    <property type="protein sequence ID" value="QZE57590.1"/>
    <property type="molecule type" value="Genomic_DNA"/>
</dbReference>
<keyword evidence="4" id="KW-0808">Transferase</keyword>
<reference evidence="6 7" key="1">
    <citation type="submission" date="2021-06" db="EMBL/GenBank/DDBJ databases">
        <title>Complete genome sequence of Erwinia phage pEa_SNUABM_17.</title>
        <authorList>
            <person name="Kim S.G."/>
            <person name="Park S.C."/>
        </authorList>
    </citation>
    <scope>NUCLEOTIDE SEQUENCE [LARGE SCALE GENOMIC DNA]</scope>
</reference>
<comment type="similarity">
    <text evidence="1">Belongs to the thymidylate synthase family.</text>
</comment>
<name>A0AAE7XLB9_9CAUD</name>
<dbReference type="Pfam" id="PF00303">
    <property type="entry name" value="Thymidylat_synt"/>
    <property type="match status" value="1"/>
</dbReference>
<dbReference type="SUPFAM" id="SSF55831">
    <property type="entry name" value="Thymidylate synthase/dCMP hydroxymethylase"/>
    <property type="match status" value="1"/>
</dbReference>
<organism evidence="6 7">
    <name type="scientific">Erwinia phage pEa_SNUABM_17</name>
    <dbReference type="NCBI Taxonomy" id="2869545"/>
    <lineage>
        <taxon>Viruses</taxon>
        <taxon>Duplodnaviria</taxon>
        <taxon>Heunggongvirae</taxon>
        <taxon>Uroviricota</taxon>
        <taxon>Caudoviricetes</taxon>
        <taxon>Alexandravirus</taxon>
        <taxon>Alexandravirus SNUABM17</taxon>
    </lineage>
</organism>
<dbReference type="PANTHER" id="PTHR11548:SF1">
    <property type="entry name" value="THYMIDYLATE SYNTHASE 1"/>
    <property type="match status" value="1"/>
</dbReference>
<gene>
    <name evidence="6" type="ORF">pEaSNUABM17_00044</name>
</gene>
<accession>A0AAE7XLB9</accession>
<feature type="domain" description="Thymidylate synthase/dCMP hydroxymethylase" evidence="5">
    <location>
        <begin position="24"/>
        <end position="364"/>
    </location>
</feature>
<dbReference type="GO" id="GO:0004799">
    <property type="term" value="F:thymidylate synthase activity"/>
    <property type="evidence" value="ECO:0007669"/>
    <property type="project" value="UniProtKB-EC"/>
</dbReference>
<dbReference type="EC" id="2.1.1.45" evidence="2"/>
<dbReference type="Gene3D" id="3.30.572.10">
    <property type="entry name" value="Thymidylate synthase/dCMP hydroxymethylase domain"/>
    <property type="match status" value="1"/>
</dbReference>
<evidence type="ECO:0000256" key="1">
    <source>
        <dbReference type="ARBA" id="ARBA00009972"/>
    </source>
</evidence>
<dbReference type="PANTHER" id="PTHR11548">
    <property type="entry name" value="THYMIDYLATE SYNTHASE 1"/>
    <property type="match status" value="1"/>
</dbReference>
<dbReference type="GO" id="GO:0006231">
    <property type="term" value="P:dTMP biosynthetic process"/>
    <property type="evidence" value="ECO:0007669"/>
    <property type="project" value="InterPro"/>
</dbReference>
<dbReference type="CDD" id="cd00351">
    <property type="entry name" value="TS_Pyrimidine_HMase"/>
    <property type="match status" value="1"/>
</dbReference>
<evidence type="ECO:0000313" key="6">
    <source>
        <dbReference type="EMBL" id="QZE57590.1"/>
    </source>
</evidence>
<protein>
    <recommendedName>
        <fullName evidence="2">thymidylate synthase</fullName>
        <ecNumber evidence="2">2.1.1.45</ecNumber>
    </recommendedName>
</protein>
<sequence length="366" mass="42042">MNKQPLDLRDPNQYEVYSLHCVDEQYINLGNAILACGTDESDLGRTEDTWRTLIGVGFQLSNTLIAFPALLSARKNWFAAVDETCWFMRGDTNISTLQSKIWNEWADEEGECGPIYGEMWRRWPDLKAYYDYTQPQHSEPTAEMIRVRNEILRMREDGYIETQLTDGRILFEGQIDQFANALHQVMARSRSRRIRVQAFNPAYQNMQGLPPCHTEFEFNVTQPTQYEIAQMEARGMAPSDASLHIVVTMRSNDVLLGRPFNIMGYSAMHQLIAKWAGLNVGSFTLNTTNTHLYTHHFEAFEQQKQQWAALSDLMKKTGQPIQYPLLEISDDILGLTPEELLDNATVEWFQLLDYSPAPAVKGRVTK</sequence>
<evidence type="ECO:0000256" key="3">
    <source>
        <dbReference type="ARBA" id="ARBA00022603"/>
    </source>
</evidence>
<dbReference type="InterPro" id="IPR000398">
    <property type="entry name" value="Thymidylate_synthase"/>
</dbReference>
<dbReference type="InterPro" id="IPR036926">
    <property type="entry name" value="Thymidate_synth/dCMP_Mease_sf"/>
</dbReference>
<proteinExistence type="inferred from homology"/>
<evidence type="ECO:0000256" key="4">
    <source>
        <dbReference type="ARBA" id="ARBA00022679"/>
    </source>
</evidence>
<dbReference type="GO" id="GO:0032259">
    <property type="term" value="P:methylation"/>
    <property type="evidence" value="ECO:0007669"/>
    <property type="project" value="UniProtKB-KW"/>
</dbReference>
<dbReference type="PRINTS" id="PR00108">
    <property type="entry name" value="THYMDSNTHASE"/>
</dbReference>
<dbReference type="InterPro" id="IPR045097">
    <property type="entry name" value="Thymidate_synth/dCMP_Mease"/>
</dbReference>
<dbReference type="Proteomes" id="UP000827911">
    <property type="component" value="Segment"/>
</dbReference>
<evidence type="ECO:0000259" key="5">
    <source>
        <dbReference type="Pfam" id="PF00303"/>
    </source>
</evidence>
<keyword evidence="3" id="KW-0489">Methyltransferase</keyword>
<evidence type="ECO:0000256" key="2">
    <source>
        <dbReference type="ARBA" id="ARBA00011947"/>
    </source>
</evidence>